<evidence type="ECO:0000256" key="10">
    <source>
        <dbReference type="RuleBase" id="RU004004"/>
    </source>
</evidence>
<dbReference type="InterPro" id="IPR013356">
    <property type="entry name" value="T2SS_GspD"/>
</dbReference>
<evidence type="ECO:0000256" key="9">
    <source>
        <dbReference type="ARBA" id="ARBA00023237"/>
    </source>
</evidence>
<sequence>MNTLRFTVSALVMALLTSCASTGGRSPAEQATSASAAPVEEISPLATSAAELAESAETKPSQEAVVYKGNDRHVNMPKKRESVRFVGEDVSLNFEQAPLSEVTHAIMGDILDLDYIVDNPIQGQVTLRTRTPIPRDQLLGVLESLLKANNTIMIRGSDGRYLVTGTNRGSKLSPGLSNPRDDIAGFSTIIVPLQYISAKNMAEILQPVADESAFVRVDSTRNLLMLAGTREQLDGWLDIVYTFDVDQLKGMSVGLFPLENSSVEEVSMALDAMMGSEGDGGNLKDMVRVVPVERLNSILIVTPRAHYLESVQKWIERLDAAHYSQFDQRLYVYPVQNTTAKRLAKLINSIYSGGNGSGYDDDDNVRDRGGVAPGMSPESVGSAFGGGSGSGASSRAGSSVANLNMEGATGSREAVADVRVVADDENNALMIYASAMQYRIIETALEQLDVVATQVIIEASIIEVSLTDELSYGLEWTFKNGLGSDYSGQGFLSSIADATEPASIVPGFSYTVTNSIGDVSAVLNALAKDSLLNIISTPSVMVLDNHSAYIHVGQQVPIIDSQTGSLASDTDRITQSITYRDTGVKLDVKPSVNAGGLVTMDVKQSVTDVGEIDAATGQRAFLERNIESRVAVRSNESVVLGGLIRENASTASQGLPWLHSIPVLGALFGTDTDTSNRTELLVIITPRALYNEEALREVSREMRSRVRNLDLIDEDSL</sequence>
<evidence type="ECO:0000256" key="11">
    <source>
        <dbReference type="SAM" id="MobiDB-lite"/>
    </source>
</evidence>
<dbReference type="GO" id="GO:0015628">
    <property type="term" value="P:protein secretion by the type II secretion system"/>
    <property type="evidence" value="ECO:0007669"/>
    <property type="project" value="InterPro"/>
</dbReference>
<evidence type="ECO:0000256" key="3">
    <source>
        <dbReference type="ARBA" id="ARBA00022448"/>
    </source>
</evidence>
<protein>
    <submittedName>
        <fullName evidence="16">Type II secretion system protein GspD</fullName>
    </submittedName>
</protein>
<dbReference type="PRINTS" id="PR00811">
    <property type="entry name" value="BCTERIALGSPD"/>
</dbReference>
<keyword evidence="3 10" id="KW-0813">Transport</keyword>
<evidence type="ECO:0000256" key="8">
    <source>
        <dbReference type="ARBA" id="ARBA00023136"/>
    </source>
</evidence>
<feature type="signal peptide" evidence="12">
    <location>
        <begin position="1"/>
        <end position="23"/>
    </location>
</feature>
<evidence type="ECO:0000256" key="5">
    <source>
        <dbReference type="ARBA" id="ARBA00022692"/>
    </source>
</evidence>
<dbReference type="Proteomes" id="UP000235005">
    <property type="component" value="Unassembled WGS sequence"/>
</dbReference>
<dbReference type="EMBL" id="PKUS01000002">
    <property type="protein sequence ID" value="PLW70412.1"/>
    <property type="molecule type" value="Genomic_DNA"/>
</dbReference>
<dbReference type="Pfam" id="PF21305">
    <property type="entry name" value="type_II_gspD_N0"/>
    <property type="match status" value="1"/>
</dbReference>
<dbReference type="Pfam" id="PF03958">
    <property type="entry name" value="Secretin_N"/>
    <property type="match status" value="3"/>
</dbReference>
<dbReference type="PANTHER" id="PTHR30332">
    <property type="entry name" value="PROBABLE GENERAL SECRETION PATHWAY PROTEIN D"/>
    <property type="match status" value="1"/>
</dbReference>
<dbReference type="OrthoDB" id="9779724at2"/>
<dbReference type="Gene3D" id="3.30.1370.120">
    <property type="match status" value="3"/>
</dbReference>
<dbReference type="PROSITE" id="PS51257">
    <property type="entry name" value="PROKAR_LIPOPROTEIN"/>
    <property type="match status" value="1"/>
</dbReference>
<dbReference type="Gene3D" id="3.55.50.30">
    <property type="match status" value="1"/>
</dbReference>
<gene>
    <name evidence="16" type="primary">gspD</name>
    <name evidence="16" type="ORF">C0039_04220</name>
</gene>
<evidence type="ECO:0000259" key="15">
    <source>
        <dbReference type="Pfam" id="PF21305"/>
    </source>
</evidence>
<dbReference type="GO" id="GO:0009279">
    <property type="term" value="C:cell outer membrane"/>
    <property type="evidence" value="ECO:0007669"/>
    <property type="project" value="UniProtKB-SubCell"/>
</dbReference>
<evidence type="ECO:0000256" key="2">
    <source>
        <dbReference type="ARBA" id="ARBA00006980"/>
    </source>
</evidence>
<keyword evidence="5" id="KW-0812">Transmembrane</keyword>
<organism evidence="16 17">
    <name type="scientific">Pseudohalioglobus lutimaris</name>
    <dbReference type="NCBI Taxonomy" id="1737061"/>
    <lineage>
        <taxon>Bacteria</taxon>
        <taxon>Pseudomonadati</taxon>
        <taxon>Pseudomonadota</taxon>
        <taxon>Gammaproteobacteria</taxon>
        <taxon>Cellvibrionales</taxon>
        <taxon>Halieaceae</taxon>
        <taxon>Pseudohalioglobus</taxon>
    </lineage>
</organism>
<dbReference type="NCBIfam" id="TIGR02517">
    <property type="entry name" value="type_II_gspD"/>
    <property type="match status" value="1"/>
</dbReference>
<feature type="domain" description="NolW-like" evidence="14">
    <location>
        <begin position="332"/>
        <end position="453"/>
    </location>
</feature>
<dbReference type="GO" id="GO:0015627">
    <property type="term" value="C:type II protein secretion system complex"/>
    <property type="evidence" value="ECO:0007669"/>
    <property type="project" value="InterPro"/>
</dbReference>
<feature type="domain" description="Type II/III secretion system secretin-like" evidence="13">
    <location>
        <begin position="525"/>
        <end position="687"/>
    </location>
</feature>
<evidence type="ECO:0000259" key="13">
    <source>
        <dbReference type="Pfam" id="PF00263"/>
    </source>
</evidence>
<reference evidence="16 17" key="1">
    <citation type="submission" date="2018-01" db="EMBL/GenBank/DDBJ databases">
        <title>The draft genome sequence of Halioglobus lutimaris HF004.</title>
        <authorList>
            <person name="Du Z.-J."/>
            <person name="Shi M.-J."/>
        </authorList>
    </citation>
    <scope>NUCLEOTIDE SEQUENCE [LARGE SCALE GENOMIC DNA]</scope>
    <source>
        <strain evidence="16 17">HF004</strain>
    </source>
</reference>
<feature type="region of interest" description="Disordered" evidence="11">
    <location>
        <begin position="357"/>
        <end position="398"/>
    </location>
</feature>
<dbReference type="InterPro" id="IPR050810">
    <property type="entry name" value="Bact_Secretion_Sys_Channel"/>
</dbReference>
<dbReference type="AlphaFoldDB" id="A0A2N5X7F2"/>
<keyword evidence="8" id="KW-0472">Membrane</keyword>
<evidence type="ECO:0000256" key="12">
    <source>
        <dbReference type="SAM" id="SignalP"/>
    </source>
</evidence>
<comment type="caution">
    <text evidence="16">The sequence shown here is derived from an EMBL/GenBank/DDBJ whole genome shotgun (WGS) entry which is preliminary data.</text>
</comment>
<feature type="chain" id="PRO_5014698034" evidence="12">
    <location>
        <begin position="24"/>
        <end position="717"/>
    </location>
</feature>
<comment type="similarity">
    <text evidence="2">Belongs to the bacterial secretin family. GSP D subfamily.</text>
</comment>
<evidence type="ECO:0000313" key="17">
    <source>
        <dbReference type="Proteomes" id="UP000235005"/>
    </source>
</evidence>
<dbReference type="InterPro" id="IPR004846">
    <property type="entry name" value="T2SS/T3SS_dom"/>
</dbReference>
<dbReference type="RefSeq" id="WP_101517321.1">
    <property type="nucleotide sequence ID" value="NZ_PKUS01000002.1"/>
</dbReference>
<keyword evidence="7" id="KW-0653">Protein transport</keyword>
<dbReference type="Pfam" id="PF00263">
    <property type="entry name" value="Secretin"/>
    <property type="match status" value="1"/>
</dbReference>
<dbReference type="InterPro" id="IPR049371">
    <property type="entry name" value="GspD-like_N0"/>
</dbReference>
<keyword evidence="4" id="KW-1134">Transmembrane beta strand</keyword>
<keyword evidence="9" id="KW-0998">Cell outer membrane</keyword>
<evidence type="ECO:0000313" key="16">
    <source>
        <dbReference type="EMBL" id="PLW70412.1"/>
    </source>
</evidence>
<name>A0A2N5X7F2_9GAMM</name>
<evidence type="ECO:0000256" key="6">
    <source>
        <dbReference type="ARBA" id="ARBA00022729"/>
    </source>
</evidence>
<dbReference type="InterPro" id="IPR005644">
    <property type="entry name" value="NolW-like"/>
</dbReference>
<evidence type="ECO:0000256" key="4">
    <source>
        <dbReference type="ARBA" id="ARBA00022452"/>
    </source>
</evidence>
<dbReference type="InterPro" id="IPR001775">
    <property type="entry name" value="GspD/PilQ"/>
</dbReference>
<feature type="domain" description="GspD-like N0" evidence="15">
    <location>
        <begin position="92"/>
        <end position="158"/>
    </location>
</feature>
<keyword evidence="6 12" id="KW-0732">Signal</keyword>
<dbReference type="InterPro" id="IPR038591">
    <property type="entry name" value="NolW-like_sf"/>
</dbReference>
<comment type="subcellular location">
    <subcellularLocation>
        <location evidence="1 10">Cell outer membrane</location>
    </subcellularLocation>
</comment>
<accession>A0A2N5X7F2</accession>
<keyword evidence="17" id="KW-1185">Reference proteome</keyword>
<feature type="domain" description="NolW-like" evidence="14">
    <location>
        <begin position="255"/>
        <end position="320"/>
    </location>
</feature>
<proteinExistence type="inferred from homology"/>
<evidence type="ECO:0000256" key="1">
    <source>
        <dbReference type="ARBA" id="ARBA00004442"/>
    </source>
</evidence>
<evidence type="ECO:0000259" key="14">
    <source>
        <dbReference type="Pfam" id="PF03958"/>
    </source>
</evidence>
<dbReference type="PANTHER" id="PTHR30332:SF25">
    <property type="entry name" value="SECRETIN XPSD"/>
    <property type="match status" value="1"/>
</dbReference>
<evidence type="ECO:0000256" key="7">
    <source>
        <dbReference type="ARBA" id="ARBA00022927"/>
    </source>
</evidence>
<feature type="domain" description="NolW-like" evidence="14">
    <location>
        <begin position="189"/>
        <end position="246"/>
    </location>
</feature>